<name>A0A1G6N6V7_9BACL</name>
<evidence type="ECO:0008006" key="4">
    <source>
        <dbReference type="Google" id="ProtNLM"/>
    </source>
</evidence>
<evidence type="ECO:0000313" key="3">
    <source>
        <dbReference type="Proteomes" id="UP000199387"/>
    </source>
</evidence>
<reference evidence="2 3" key="1">
    <citation type="submission" date="2016-10" db="EMBL/GenBank/DDBJ databases">
        <authorList>
            <person name="de Groot N.N."/>
        </authorList>
    </citation>
    <scope>NUCLEOTIDE SEQUENCE [LARGE SCALE GENOMIC DNA]</scope>
    <source>
        <strain evidence="2 3">DSM 45514</strain>
    </source>
</reference>
<proteinExistence type="predicted"/>
<dbReference type="EMBL" id="FMZA01000012">
    <property type="protein sequence ID" value="SDC63580.1"/>
    <property type="molecule type" value="Genomic_DNA"/>
</dbReference>
<keyword evidence="3" id="KW-1185">Reference proteome</keyword>
<dbReference type="STRING" id="1236220.SAMN04488112_11229"/>
<evidence type="ECO:0000256" key="1">
    <source>
        <dbReference type="SAM" id="Phobius"/>
    </source>
</evidence>
<feature type="transmembrane region" description="Helical" evidence="1">
    <location>
        <begin position="49"/>
        <end position="69"/>
    </location>
</feature>
<gene>
    <name evidence="2" type="ORF">SAMN04488112_11229</name>
</gene>
<organism evidence="2 3">
    <name type="scientific">Melghirimyces thermohalophilus</name>
    <dbReference type="NCBI Taxonomy" id="1236220"/>
    <lineage>
        <taxon>Bacteria</taxon>
        <taxon>Bacillati</taxon>
        <taxon>Bacillota</taxon>
        <taxon>Bacilli</taxon>
        <taxon>Bacillales</taxon>
        <taxon>Thermoactinomycetaceae</taxon>
        <taxon>Melghirimyces</taxon>
    </lineage>
</organism>
<dbReference type="RefSeq" id="WP_091570410.1">
    <property type="nucleotide sequence ID" value="NZ_FMZA01000012.1"/>
</dbReference>
<accession>A0A1G6N6V7</accession>
<dbReference type="OrthoDB" id="2989918at2"/>
<protein>
    <recommendedName>
        <fullName evidence="4">YcxB-like protein</fullName>
    </recommendedName>
</protein>
<keyword evidence="1" id="KW-0472">Membrane</keyword>
<sequence length="145" mass="16540">MKSQPIYRETTAYTVLLYRKSRGLRLAEMGLFLAGLLAVLPFLEIRSAPFIGFLLLWGAAVMAGVPALFRALRRPSYTLFQDRLVFETGGKREEVPLSQVERSFDFPYIYRIKGKKRPLLVSDEFLDALNVQLELNKRGLNADGR</sequence>
<keyword evidence="1" id="KW-1133">Transmembrane helix</keyword>
<feature type="transmembrane region" description="Helical" evidence="1">
    <location>
        <begin position="26"/>
        <end position="43"/>
    </location>
</feature>
<dbReference type="AlphaFoldDB" id="A0A1G6N6V7"/>
<dbReference type="Proteomes" id="UP000199387">
    <property type="component" value="Unassembled WGS sequence"/>
</dbReference>
<keyword evidence="1" id="KW-0812">Transmembrane</keyword>
<evidence type="ECO:0000313" key="2">
    <source>
        <dbReference type="EMBL" id="SDC63580.1"/>
    </source>
</evidence>